<proteinExistence type="predicted"/>
<evidence type="ECO:0000313" key="1">
    <source>
        <dbReference type="EMBL" id="EXI64853.1"/>
    </source>
</evidence>
<sequence length="257" mass="28793">MSGLPDPFDTGAGFSKYFEMLPALSREEQEQSFRLRHEVYCEDLGWEERRSDALETDAHDVHSLHCLARSRQSGRLAGCVRLVLGRTDDASQRLPFELTCGETLDRALMERFAGSRDRMAEVSRLAIVRDYRRRRGEESSPGTLLASSFGTAEQPRFPYLLVGLYMAVFVIAQRHRLDTLFLLVEPRLSRHLNHLGIGNRQIGAAAEHRGLRVPAMMDVAQVIANLNPRLRGIFDVVAGEIEAGHRAAAAGGRDPQR</sequence>
<dbReference type="Proteomes" id="UP000020218">
    <property type="component" value="Unassembled WGS sequence"/>
</dbReference>
<keyword evidence="2" id="KW-1185">Reference proteome</keyword>
<protein>
    <submittedName>
        <fullName evidence="1">N-acyl amino acid synthase, PEP-CTERM/exosortase system-associated</fullName>
    </submittedName>
</protein>
<accession>A0A011M5G9</accession>
<dbReference type="EMBL" id="JFAX01000032">
    <property type="protein sequence ID" value="EXI64853.1"/>
    <property type="molecule type" value="Genomic_DNA"/>
</dbReference>
<reference evidence="1" key="1">
    <citation type="submission" date="2014-02" db="EMBL/GenBank/DDBJ databases">
        <title>Expanding our view of genomic diversity in Candidatus Accumulibacter clades.</title>
        <authorList>
            <person name="Skennerton C.T."/>
            <person name="Barr J.J."/>
            <person name="Slater F.R."/>
            <person name="Bond P.L."/>
            <person name="Tyson G.W."/>
        </authorList>
    </citation>
    <scope>NUCLEOTIDE SEQUENCE [LARGE SCALE GENOMIC DNA]</scope>
</reference>
<dbReference type="PATRIC" id="fig|1454001.3.peg.3638"/>
<dbReference type="Pfam" id="PF13444">
    <property type="entry name" value="Acetyltransf_5"/>
    <property type="match status" value="1"/>
</dbReference>
<dbReference type="InterPro" id="IPR022484">
    <property type="entry name" value="PEP-CTERM/exosrtase_acylTfrase"/>
</dbReference>
<dbReference type="SUPFAM" id="SSF55729">
    <property type="entry name" value="Acyl-CoA N-acyltransferases (Nat)"/>
    <property type="match status" value="1"/>
</dbReference>
<dbReference type="NCBIfam" id="TIGR03694">
    <property type="entry name" value="exosort_acyl"/>
    <property type="match status" value="1"/>
</dbReference>
<dbReference type="Gene3D" id="3.40.630.30">
    <property type="match status" value="1"/>
</dbReference>
<gene>
    <name evidence="1" type="ORF">AW08_03601</name>
</gene>
<dbReference type="InterPro" id="IPR016181">
    <property type="entry name" value="Acyl_CoA_acyltransferase"/>
</dbReference>
<dbReference type="AlphaFoldDB" id="A0A011M5G9"/>
<evidence type="ECO:0000313" key="2">
    <source>
        <dbReference type="Proteomes" id="UP000020218"/>
    </source>
</evidence>
<comment type="caution">
    <text evidence="1">The sequence shown here is derived from an EMBL/GenBank/DDBJ whole genome shotgun (WGS) entry which is preliminary data.</text>
</comment>
<dbReference type="STRING" id="1454001.AW08_03601"/>
<name>A0A011M5G9_9PROT</name>
<organism evidence="1 2">
    <name type="scientific">Candidatus Accumulibacter adjunctus</name>
    <dbReference type="NCBI Taxonomy" id="1454001"/>
    <lineage>
        <taxon>Bacteria</taxon>
        <taxon>Pseudomonadati</taxon>
        <taxon>Pseudomonadota</taxon>
        <taxon>Betaproteobacteria</taxon>
        <taxon>Candidatus Accumulibacter</taxon>
    </lineage>
</organism>